<dbReference type="Pfam" id="PF00078">
    <property type="entry name" value="RVT_1"/>
    <property type="match status" value="1"/>
</dbReference>
<evidence type="ECO:0000256" key="2">
    <source>
        <dbReference type="ARBA" id="ARBA00022722"/>
    </source>
</evidence>
<keyword evidence="5" id="KW-0511">Multifunctional enzyme</keyword>
<dbReference type="Pfam" id="PF17919">
    <property type="entry name" value="RT_RNaseH_2"/>
    <property type="match status" value="1"/>
</dbReference>
<feature type="non-terminal residue" evidence="7">
    <location>
        <position position="1"/>
    </location>
</feature>
<reference evidence="7" key="1">
    <citation type="journal article" date="2014" name="Nat. Genet.">
        <title>Genome and transcriptome of the porcine whipworm Trichuris suis.</title>
        <authorList>
            <person name="Jex A.R."/>
            <person name="Nejsum P."/>
            <person name="Schwarz E.M."/>
            <person name="Hu L."/>
            <person name="Young N.D."/>
            <person name="Hall R.S."/>
            <person name="Korhonen P.K."/>
            <person name="Liao S."/>
            <person name="Thamsborg S."/>
            <person name="Xia J."/>
            <person name="Xu P."/>
            <person name="Wang S."/>
            <person name="Scheerlinck J.P."/>
            <person name="Hofmann A."/>
            <person name="Sternberg P.W."/>
            <person name="Wang J."/>
            <person name="Gasser R.B."/>
        </authorList>
    </citation>
    <scope>NUCLEOTIDE SEQUENCE [LARGE SCALE GENOMIC DNA]</scope>
    <source>
        <strain evidence="7">DCEP-RM93F</strain>
    </source>
</reference>
<dbReference type="CDD" id="cd01647">
    <property type="entry name" value="RT_LTR"/>
    <property type="match status" value="1"/>
</dbReference>
<dbReference type="InterPro" id="IPR041577">
    <property type="entry name" value="RT_RNaseH_2"/>
</dbReference>
<evidence type="ECO:0000256" key="3">
    <source>
        <dbReference type="ARBA" id="ARBA00022759"/>
    </source>
</evidence>
<dbReference type="SUPFAM" id="SSF56672">
    <property type="entry name" value="DNA/RNA polymerases"/>
    <property type="match status" value="1"/>
</dbReference>
<dbReference type="EC" id="2.7.7.49" evidence="1"/>
<dbReference type="GO" id="GO:0004519">
    <property type="term" value="F:endonuclease activity"/>
    <property type="evidence" value="ECO:0007669"/>
    <property type="project" value="UniProtKB-KW"/>
</dbReference>
<accession>A0A085NA80</accession>
<keyword evidence="4" id="KW-0548">Nucleotidyltransferase</keyword>
<dbReference type="FunFam" id="3.10.20.370:FF:000001">
    <property type="entry name" value="Retrovirus-related Pol polyprotein from transposon 17.6-like protein"/>
    <property type="match status" value="1"/>
</dbReference>
<keyword evidence="3" id="KW-0378">Hydrolase</keyword>
<dbReference type="EMBL" id="KL367525">
    <property type="protein sequence ID" value="KFD66376.1"/>
    <property type="molecule type" value="Genomic_DNA"/>
</dbReference>
<keyword evidence="2" id="KW-0540">Nuclease</keyword>
<dbReference type="Gene3D" id="3.10.10.10">
    <property type="entry name" value="HIV Type 1 Reverse Transcriptase, subunit A, domain 1"/>
    <property type="match status" value="1"/>
</dbReference>
<dbReference type="InterPro" id="IPR043502">
    <property type="entry name" value="DNA/RNA_pol_sf"/>
</dbReference>
<evidence type="ECO:0000313" key="7">
    <source>
        <dbReference type="EMBL" id="KFD66376.1"/>
    </source>
</evidence>
<dbReference type="PANTHER" id="PTHR37984:SF5">
    <property type="entry name" value="PROTEIN NYNRIN-LIKE"/>
    <property type="match status" value="1"/>
</dbReference>
<dbReference type="PROSITE" id="PS50878">
    <property type="entry name" value="RT_POL"/>
    <property type="match status" value="1"/>
</dbReference>
<sequence>LPRIDETLDALAGARYFLTIDLLSGYWQVELTDRAKEKTTFITHDGLFHFNVMLFRLTGAPASFQRLMERVLAGLKWNTCLVYLDDIIIFSRSADEHIEQLARVFQRLRTAGLKVNASKCRLFRKEVQFLGHVVGHDGIRPDPSLTEKVRNFPVPQCLAEIQSFVGLASYYPKFIRGFAEIAKPLHQLAEKRKPFQWTAECAAAFNKLKEMLGSEPILRLPDFNRLFILVTDASSIAIGAVLSQLDDKGREHPVAFASRTLTRAEQRYCVTRREMLAVIIFLERFRHYLQRKFVLPTDYGSLRWLQSFKNPDGQWARWQQKLQQYEFVMEHRPGRRHANADTLSWIPCPQCGRQSSKKAEGIVGAIILDEADEMRRQQRDDSEIDAVLQAIQDGTRGRSYVAR</sequence>
<proteinExistence type="predicted"/>
<dbReference type="AlphaFoldDB" id="A0A085NA80"/>
<dbReference type="PANTHER" id="PTHR37984">
    <property type="entry name" value="PROTEIN CBG26694"/>
    <property type="match status" value="1"/>
</dbReference>
<organism evidence="7">
    <name type="scientific">Trichuris suis</name>
    <name type="common">pig whipworm</name>
    <dbReference type="NCBI Taxonomy" id="68888"/>
    <lineage>
        <taxon>Eukaryota</taxon>
        <taxon>Metazoa</taxon>
        <taxon>Ecdysozoa</taxon>
        <taxon>Nematoda</taxon>
        <taxon>Enoplea</taxon>
        <taxon>Dorylaimia</taxon>
        <taxon>Trichinellida</taxon>
        <taxon>Trichuridae</taxon>
        <taxon>Trichuris</taxon>
    </lineage>
</organism>
<dbReference type="InterPro" id="IPR050951">
    <property type="entry name" value="Retrovirus_Pol_polyprotein"/>
</dbReference>
<dbReference type="FunFam" id="3.30.70.270:FF:000020">
    <property type="entry name" value="Transposon Tf2-6 polyprotein-like Protein"/>
    <property type="match status" value="1"/>
</dbReference>
<evidence type="ECO:0000256" key="4">
    <source>
        <dbReference type="ARBA" id="ARBA00022918"/>
    </source>
</evidence>
<dbReference type="Proteomes" id="UP000030758">
    <property type="component" value="Unassembled WGS sequence"/>
</dbReference>
<dbReference type="Gene3D" id="3.30.70.270">
    <property type="match status" value="2"/>
</dbReference>
<keyword evidence="3" id="KW-0255">Endonuclease</keyword>
<gene>
    <name evidence="7" type="ORF">M514_21406</name>
</gene>
<evidence type="ECO:0000256" key="1">
    <source>
        <dbReference type="ARBA" id="ARBA00012493"/>
    </source>
</evidence>
<evidence type="ECO:0000259" key="6">
    <source>
        <dbReference type="PROSITE" id="PS50878"/>
    </source>
</evidence>
<feature type="domain" description="Reverse transcriptase" evidence="6">
    <location>
        <begin position="1"/>
        <end position="134"/>
    </location>
</feature>
<dbReference type="InterPro" id="IPR043128">
    <property type="entry name" value="Rev_trsase/Diguanyl_cyclase"/>
</dbReference>
<evidence type="ECO:0000256" key="5">
    <source>
        <dbReference type="ARBA" id="ARBA00023268"/>
    </source>
</evidence>
<keyword evidence="4" id="KW-0695">RNA-directed DNA polymerase</keyword>
<dbReference type="GO" id="GO:0003964">
    <property type="term" value="F:RNA-directed DNA polymerase activity"/>
    <property type="evidence" value="ECO:0007669"/>
    <property type="project" value="UniProtKB-KW"/>
</dbReference>
<keyword evidence="4" id="KW-0808">Transferase</keyword>
<dbReference type="InterPro" id="IPR000477">
    <property type="entry name" value="RT_dom"/>
</dbReference>
<protein>
    <recommendedName>
        <fullName evidence="1">RNA-directed DNA polymerase</fullName>
        <ecNumber evidence="1">2.7.7.49</ecNumber>
    </recommendedName>
</protein>
<dbReference type="CDD" id="cd09274">
    <property type="entry name" value="RNase_HI_RT_Ty3"/>
    <property type="match status" value="1"/>
</dbReference>
<name>A0A085NA80_9BILA</name>